<evidence type="ECO:0000256" key="1">
    <source>
        <dbReference type="ARBA" id="ARBA00000822"/>
    </source>
</evidence>
<feature type="region of interest" description="Disordered" evidence="11">
    <location>
        <begin position="534"/>
        <end position="623"/>
    </location>
</feature>
<keyword evidence="7" id="KW-0146">Chitin degradation</keyword>
<dbReference type="Gene3D" id="3.20.20.80">
    <property type="entry name" value="Glycosidases"/>
    <property type="match status" value="2"/>
</dbReference>
<protein>
    <recommendedName>
        <fullName evidence="3">chitinase</fullName>
        <ecNumber evidence="3">3.2.1.14</ecNumber>
    </recommendedName>
</protein>
<evidence type="ECO:0000259" key="13">
    <source>
        <dbReference type="PROSITE" id="PS51910"/>
    </source>
</evidence>
<proteinExistence type="inferred from homology"/>
<evidence type="ECO:0000256" key="12">
    <source>
        <dbReference type="SAM" id="SignalP"/>
    </source>
</evidence>
<dbReference type="PANTHER" id="PTHR11177">
    <property type="entry name" value="CHITINASE"/>
    <property type="match status" value="1"/>
</dbReference>
<evidence type="ECO:0000256" key="11">
    <source>
        <dbReference type="SAM" id="MobiDB-lite"/>
    </source>
</evidence>
<dbReference type="InterPro" id="IPR011583">
    <property type="entry name" value="Chitinase_II/V-like_cat"/>
</dbReference>
<feature type="compositionally biased region" description="Polar residues" evidence="11">
    <location>
        <begin position="36"/>
        <end position="48"/>
    </location>
</feature>
<dbReference type="AlphaFoldDB" id="A0A8J5K7X5"/>
<feature type="signal peptide" evidence="12">
    <location>
        <begin position="1"/>
        <end position="30"/>
    </location>
</feature>
<evidence type="ECO:0000256" key="4">
    <source>
        <dbReference type="ARBA" id="ARBA00022669"/>
    </source>
</evidence>
<keyword evidence="9" id="KW-0119">Carbohydrate metabolism</keyword>
<evidence type="ECO:0000256" key="8">
    <source>
        <dbReference type="ARBA" id="ARBA00023157"/>
    </source>
</evidence>
<keyword evidence="4" id="KW-0147">Chitin-binding</keyword>
<feature type="compositionally biased region" description="Low complexity" evidence="11">
    <location>
        <begin position="424"/>
        <end position="439"/>
    </location>
</feature>
<reference evidence="14" key="1">
    <citation type="journal article" date="2021" name="Sci. Adv.">
        <title>The American lobster genome reveals insights on longevity, neural, and immune adaptations.</title>
        <authorList>
            <person name="Polinski J.M."/>
            <person name="Zimin A.V."/>
            <person name="Clark K.F."/>
            <person name="Kohn A.B."/>
            <person name="Sadowski N."/>
            <person name="Timp W."/>
            <person name="Ptitsyn A."/>
            <person name="Khanna P."/>
            <person name="Romanova D.Y."/>
            <person name="Williams P."/>
            <person name="Greenwood S.J."/>
            <person name="Moroz L.L."/>
            <person name="Walt D.R."/>
            <person name="Bodnar A.G."/>
        </authorList>
    </citation>
    <scope>NUCLEOTIDE SEQUENCE</scope>
    <source>
        <strain evidence="14">GMGI-L3</strain>
    </source>
</reference>
<feature type="domain" description="GH18" evidence="13">
    <location>
        <begin position="1"/>
        <end position="371"/>
    </location>
</feature>
<dbReference type="Proteomes" id="UP000747542">
    <property type="component" value="Unassembled WGS sequence"/>
</dbReference>
<evidence type="ECO:0000256" key="3">
    <source>
        <dbReference type="ARBA" id="ARBA00012729"/>
    </source>
</evidence>
<dbReference type="Gene3D" id="3.10.50.10">
    <property type="match status" value="1"/>
</dbReference>
<dbReference type="PROSITE" id="PS51910">
    <property type="entry name" value="GH18_2"/>
    <property type="match status" value="1"/>
</dbReference>
<accession>A0A8J5K7X5</accession>
<feature type="compositionally biased region" description="Polar residues" evidence="11">
    <location>
        <begin position="603"/>
        <end position="620"/>
    </location>
</feature>
<name>A0A8J5K7X5_HOMAM</name>
<keyword evidence="15" id="KW-1185">Reference proteome</keyword>
<feature type="compositionally biased region" description="Polar residues" evidence="11">
    <location>
        <begin position="557"/>
        <end position="572"/>
    </location>
</feature>
<evidence type="ECO:0000256" key="5">
    <source>
        <dbReference type="ARBA" id="ARBA00022729"/>
    </source>
</evidence>
<dbReference type="InterPro" id="IPR029070">
    <property type="entry name" value="Chitinase_insertion_sf"/>
</dbReference>
<dbReference type="InterPro" id="IPR001223">
    <property type="entry name" value="Glyco_hydro18_cat"/>
</dbReference>
<feature type="chain" id="PRO_5035204792" description="chitinase" evidence="12">
    <location>
        <begin position="31"/>
        <end position="746"/>
    </location>
</feature>
<comment type="caution">
    <text evidence="14">The sequence shown here is derived from an EMBL/GenBank/DDBJ whole genome shotgun (WGS) entry which is preliminary data.</text>
</comment>
<feature type="region of interest" description="Disordered" evidence="11">
    <location>
        <begin position="424"/>
        <end position="498"/>
    </location>
</feature>
<keyword evidence="10" id="KW-0624">Polysaccharide degradation</keyword>
<dbReference type="SUPFAM" id="SSF51445">
    <property type="entry name" value="(Trans)glycosidases"/>
    <property type="match status" value="1"/>
</dbReference>
<evidence type="ECO:0000256" key="2">
    <source>
        <dbReference type="ARBA" id="ARBA00009121"/>
    </source>
</evidence>
<keyword evidence="6" id="KW-0378">Hydrolase</keyword>
<dbReference type="InterPro" id="IPR017853">
    <property type="entry name" value="GH"/>
</dbReference>
<dbReference type="FunFam" id="3.10.50.10:FF:000004">
    <property type="entry name" value="Chitinase 5"/>
    <property type="match status" value="1"/>
</dbReference>
<dbReference type="GO" id="GO:0005576">
    <property type="term" value="C:extracellular region"/>
    <property type="evidence" value="ECO:0007669"/>
    <property type="project" value="TreeGrafter"/>
</dbReference>
<comment type="catalytic activity">
    <reaction evidence="1">
        <text>Random endo-hydrolysis of N-acetyl-beta-D-glucosaminide (1-&gt;4)-beta-linkages in chitin and chitodextrins.</text>
        <dbReference type="EC" id="3.2.1.14"/>
    </reaction>
</comment>
<dbReference type="InterPro" id="IPR050314">
    <property type="entry name" value="Glycosyl_Hydrlase_18"/>
</dbReference>
<evidence type="ECO:0000256" key="10">
    <source>
        <dbReference type="ARBA" id="ARBA00023326"/>
    </source>
</evidence>
<dbReference type="SUPFAM" id="SSF57625">
    <property type="entry name" value="Invertebrate chitin-binding proteins"/>
    <property type="match status" value="1"/>
</dbReference>
<keyword evidence="8" id="KW-1015">Disulfide bond</keyword>
<dbReference type="EMBL" id="JAHLQT010014436">
    <property type="protein sequence ID" value="KAG7170322.1"/>
    <property type="molecule type" value="Genomic_DNA"/>
</dbReference>
<feature type="region of interest" description="Disordered" evidence="11">
    <location>
        <begin position="36"/>
        <end position="55"/>
    </location>
</feature>
<organism evidence="14 15">
    <name type="scientific">Homarus americanus</name>
    <name type="common">American lobster</name>
    <dbReference type="NCBI Taxonomy" id="6706"/>
    <lineage>
        <taxon>Eukaryota</taxon>
        <taxon>Metazoa</taxon>
        <taxon>Ecdysozoa</taxon>
        <taxon>Arthropoda</taxon>
        <taxon>Crustacea</taxon>
        <taxon>Multicrustacea</taxon>
        <taxon>Malacostraca</taxon>
        <taxon>Eumalacostraca</taxon>
        <taxon>Eucarida</taxon>
        <taxon>Decapoda</taxon>
        <taxon>Pleocyemata</taxon>
        <taxon>Astacidea</taxon>
        <taxon>Nephropoidea</taxon>
        <taxon>Nephropidae</taxon>
        <taxon>Homarus</taxon>
    </lineage>
</organism>
<dbReference type="GO" id="GO:0008843">
    <property type="term" value="F:endochitinase activity"/>
    <property type="evidence" value="ECO:0007669"/>
    <property type="project" value="UniProtKB-EC"/>
</dbReference>
<evidence type="ECO:0000256" key="9">
    <source>
        <dbReference type="ARBA" id="ARBA00023277"/>
    </source>
</evidence>
<feature type="compositionally biased region" description="Low complexity" evidence="11">
    <location>
        <begin position="448"/>
        <end position="471"/>
    </location>
</feature>
<dbReference type="InterPro" id="IPR036508">
    <property type="entry name" value="Chitin-bd_dom_sf"/>
</dbReference>
<dbReference type="PANTHER" id="PTHR11177:SF360">
    <property type="entry name" value="CHITINASE 4-RELATED"/>
    <property type="match status" value="1"/>
</dbReference>
<dbReference type="GO" id="GO:0000272">
    <property type="term" value="P:polysaccharide catabolic process"/>
    <property type="evidence" value="ECO:0007669"/>
    <property type="project" value="UniProtKB-KW"/>
</dbReference>
<evidence type="ECO:0000313" key="15">
    <source>
        <dbReference type="Proteomes" id="UP000747542"/>
    </source>
</evidence>
<comment type="similarity">
    <text evidence="2">Belongs to the glycosyl hydrolase 18 family. Chitinase class II subfamily.</text>
</comment>
<sequence length="746" mass="83374">MSLLPSGSPHFLSLLLFFLLFFFFFPVTSGDVQGQSSQEDFSASSGQRLQEELQDEDGQGKFDVENIDPHLCTHLIYGFAGLRQSNNTIVSLDPYNDLYDNYGKGAYKRFTRLKEINTDLKTLLAIGGWNEGSTKYSQVNFGHLLDEMRSEFNKHDLLMTSAVSAGKITIDLAYDVAALARNLDLVNLMGYDLHGSWEHYAHHHSPLYAHPLDKGMNALLNVDWAVRYWISIGLPPKKLVMGMGLYGRCYTLARADEHDVYSPAYQPGLPGPYTREAGVLGYNEICEEQLRQKWTVVREKHMVSPYAYHDRQWCGYDDVKSLTVKALYIKEKGLGGGMVWSIETDDFHGLCHQHNDTFPLITTIHTILRDGPPAPTPTPEPETTTVEGEWEEWLFHCPPGTVFVEDLQNCDFPENHPACRLLPPITLPTTTQPDTTLPPTTLPPTTLPPDTTLPPTTLPDTTLPPTTLPDTTLPPPTTLPPISQLNSSPDIPDTENDLANVFSDSYGYQAFIVRGGAGRRTQHLHTARNEITAVTRPRETPAGTTQALIQRPATAEGQESASQPSDTDSLQPPKTAPGSGYAYPFLAYRQYPETDPGTRHTQHPSQTYRQPQETTKSTTLDDVEHKKLKKKQKWLKAYKFFSEKLGSPGNPVSQSAASSLVLTEKIITEIESVVEGLLRMTWAVCLTLTSYWCSFSCSLSSPAWWEWTRLRTTLPKNVSLAGWSTVSQSQQTPVLLDPRLIELDTF</sequence>
<dbReference type="SMART" id="SM00636">
    <property type="entry name" value="Glyco_18"/>
    <property type="match status" value="1"/>
</dbReference>
<gene>
    <name evidence="14" type="primary">Chit1-L4</name>
    <name evidence="14" type="ORF">Hamer_G016130</name>
</gene>
<keyword evidence="5 12" id="KW-0732">Signal</keyword>
<evidence type="ECO:0000256" key="6">
    <source>
        <dbReference type="ARBA" id="ARBA00022801"/>
    </source>
</evidence>
<evidence type="ECO:0000256" key="7">
    <source>
        <dbReference type="ARBA" id="ARBA00023024"/>
    </source>
</evidence>
<dbReference type="EC" id="3.2.1.14" evidence="3"/>
<dbReference type="SUPFAM" id="SSF54556">
    <property type="entry name" value="Chitinase insertion domain"/>
    <property type="match status" value="1"/>
</dbReference>
<dbReference type="GO" id="GO:0008061">
    <property type="term" value="F:chitin binding"/>
    <property type="evidence" value="ECO:0007669"/>
    <property type="project" value="UniProtKB-KW"/>
</dbReference>
<dbReference type="Pfam" id="PF00704">
    <property type="entry name" value="Glyco_hydro_18"/>
    <property type="match status" value="2"/>
</dbReference>
<evidence type="ECO:0000313" key="14">
    <source>
        <dbReference type="EMBL" id="KAG7170322.1"/>
    </source>
</evidence>
<dbReference type="GO" id="GO:0006032">
    <property type="term" value="P:chitin catabolic process"/>
    <property type="evidence" value="ECO:0007669"/>
    <property type="project" value="UniProtKB-KW"/>
</dbReference>